<evidence type="ECO:0000256" key="4">
    <source>
        <dbReference type="ARBA" id="ARBA00022448"/>
    </source>
</evidence>
<dbReference type="STRING" id="446470.Snas_4119"/>
<dbReference type="GO" id="GO:0005506">
    <property type="term" value="F:iron ion binding"/>
    <property type="evidence" value="ECO:0007669"/>
    <property type="project" value="UniProtKB-UniRule"/>
</dbReference>
<comment type="PTM">
    <text evidence="18">Binds 2 heme c groups covalently per subunit.</text>
</comment>
<comment type="subcellular location">
    <subcellularLocation>
        <location evidence="1 17">Cell membrane</location>
        <topology evidence="1 17">Multi-pass membrane protein</topology>
    </subcellularLocation>
</comment>
<reference evidence="21 22" key="1">
    <citation type="journal article" date="2009" name="Stand. Genomic Sci.">
        <title>Complete genome sequence of Stackebrandtia nassauensis type strain (LLR-40K-21).</title>
        <authorList>
            <person name="Munk C."/>
            <person name="Lapidus A."/>
            <person name="Copeland A."/>
            <person name="Jando M."/>
            <person name="Mayilraj S."/>
            <person name="Glavina Del Rio T."/>
            <person name="Nolan M."/>
            <person name="Chen F."/>
            <person name="Lucas S."/>
            <person name="Tice H."/>
            <person name="Cheng J.F."/>
            <person name="Han C."/>
            <person name="Detter J.C."/>
            <person name="Bruce D."/>
            <person name="Goodwin L."/>
            <person name="Chain P."/>
            <person name="Pitluck S."/>
            <person name="Goker M."/>
            <person name="Ovchinikova G."/>
            <person name="Pati A."/>
            <person name="Ivanova N."/>
            <person name="Mavromatis K."/>
            <person name="Chen A."/>
            <person name="Palaniappan K."/>
            <person name="Land M."/>
            <person name="Hauser L."/>
            <person name="Chang Y.J."/>
            <person name="Jeffries C.D."/>
            <person name="Bristow J."/>
            <person name="Eisen J.A."/>
            <person name="Markowitz V."/>
            <person name="Hugenholtz P."/>
            <person name="Kyrpides N.C."/>
            <person name="Klenk H.P."/>
        </authorList>
    </citation>
    <scope>NUCLEOTIDE SEQUENCE [LARGE SCALE GENOMIC DNA]</scope>
    <source>
        <strain evidence="22">DSM 44728 / CIP 108903 / NRRL B-16338 / NBRC 102104 / LLR-40K-21</strain>
    </source>
</reference>
<evidence type="ECO:0000256" key="8">
    <source>
        <dbReference type="ARBA" id="ARBA00022692"/>
    </source>
</evidence>
<feature type="binding site" description="covalent" evidence="18">
    <location>
        <position position="164"/>
    </location>
    <ligand>
        <name>heme c</name>
        <dbReference type="ChEBI" id="CHEBI:61717"/>
        <label>2</label>
    </ligand>
</feature>
<dbReference type="EMBL" id="CP001778">
    <property type="protein sequence ID" value="ADD43770.1"/>
    <property type="molecule type" value="Genomic_DNA"/>
</dbReference>
<dbReference type="HOGENOM" id="CLU_086567_0_0_11"/>
<evidence type="ECO:0000256" key="7">
    <source>
        <dbReference type="ARBA" id="ARBA00022660"/>
    </source>
</evidence>
<evidence type="ECO:0000256" key="2">
    <source>
        <dbReference type="ARBA" id="ARBA00012951"/>
    </source>
</evidence>
<organism evidence="21 22">
    <name type="scientific">Stackebrandtia nassauensis (strain DSM 44728 / CIP 108903 / NRRL B-16338 / NBRC 102104 / LLR-40K-21)</name>
    <dbReference type="NCBI Taxonomy" id="446470"/>
    <lineage>
        <taxon>Bacteria</taxon>
        <taxon>Bacillati</taxon>
        <taxon>Actinomycetota</taxon>
        <taxon>Actinomycetes</taxon>
        <taxon>Glycomycetales</taxon>
        <taxon>Glycomycetaceae</taxon>
        <taxon>Stackebrandtia</taxon>
    </lineage>
</organism>
<dbReference type="GO" id="GO:0005886">
    <property type="term" value="C:plasma membrane"/>
    <property type="evidence" value="ECO:0007669"/>
    <property type="project" value="UniProtKB-SubCell"/>
</dbReference>
<feature type="domain" description="Cytochrome c" evidence="20">
    <location>
        <begin position="151"/>
        <end position="229"/>
    </location>
</feature>
<feature type="binding site" description="axial binding residue" evidence="19">
    <location>
        <position position="67"/>
    </location>
    <ligand>
        <name>heme c</name>
        <dbReference type="ChEBI" id="CHEBI:61717"/>
        <label>1</label>
    </ligand>
    <ligandPart>
        <name>Fe</name>
        <dbReference type="ChEBI" id="CHEBI:18248"/>
    </ligandPart>
</feature>
<keyword evidence="11 17" id="KW-1278">Translocase</keyword>
<keyword evidence="7 17" id="KW-0679">Respiratory chain</keyword>
<dbReference type="PANTHER" id="PTHR33751:SF13">
    <property type="entry name" value="CYTOCHROME BC1 COMPLEX CYTOCHROME C SUBUNIT"/>
    <property type="match status" value="1"/>
</dbReference>
<dbReference type="InterPro" id="IPR036909">
    <property type="entry name" value="Cyt_c-like_dom_sf"/>
</dbReference>
<keyword evidence="12 17" id="KW-0249">Electron transport</keyword>
<keyword evidence="10" id="KW-0677">Repeat</keyword>
<evidence type="ECO:0000256" key="1">
    <source>
        <dbReference type="ARBA" id="ARBA00004651"/>
    </source>
</evidence>
<evidence type="ECO:0000256" key="12">
    <source>
        <dbReference type="ARBA" id="ARBA00022982"/>
    </source>
</evidence>
<evidence type="ECO:0000256" key="11">
    <source>
        <dbReference type="ARBA" id="ARBA00022967"/>
    </source>
</evidence>
<gene>
    <name evidence="21" type="ordered locus">Snas_4119</name>
</gene>
<evidence type="ECO:0000256" key="3">
    <source>
        <dbReference type="ARBA" id="ARBA00017819"/>
    </source>
</evidence>
<feature type="binding site" description="covalent" evidence="18">
    <location>
        <position position="167"/>
    </location>
    <ligand>
        <name>heme c</name>
        <dbReference type="ChEBI" id="CHEBI:61717"/>
        <label>2</label>
    </ligand>
</feature>
<dbReference type="InterPro" id="IPR009056">
    <property type="entry name" value="Cyt_c-like_dom"/>
</dbReference>
<dbReference type="RefSeq" id="WP_013019341.1">
    <property type="nucleotide sequence ID" value="NC_013947.1"/>
</dbReference>
<evidence type="ECO:0000313" key="21">
    <source>
        <dbReference type="EMBL" id="ADD43770.1"/>
    </source>
</evidence>
<dbReference type="KEGG" id="sna:Snas_4119"/>
<feature type="binding site" description="axial binding residue" evidence="19">
    <location>
        <position position="168"/>
    </location>
    <ligand>
        <name>heme c</name>
        <dbReference type="ChEBI" id="CHEBI:61717"/>
        <label>2</label>
    </ligand>
    <ligandPart>
        <name>Fe</name>
        <dbReference type="ChEBI" id="CHEBI:18248"/>
    </ligandPart>
</feature>
<keyword evidence="13 17" id="KW-1133">Transmembrane helix</keyword>
<keyword evidence="14 17" id="KW-0408">Iron</keyword>
<keyword evidence="22" id="KW-1185">Reference proteome</keyword>
<feature type="binding site" description="covalent" evidence="18">
    <location>
        <position position="63"/>
    </location>
    <ligand>
        <name>heme c</name>
        <dbReference type="ChEBI" id="CHEBI:61717"/>
        <label>1</label>
    </ligand>
</feature>
<accession>D3Q120</accession>
<feature type="transmembrane region" description="Helical" evidence="17">
    <location>
        <begin position="249"/>
        <end position="268"/>
    </location>
</feature>
<keyword evidence="6 17" id="KW-0349">Heme</keyword>
<proteinExistence type="predicted"/>
<comment type="catalytic activity">
    <reaction evidence="16 17">
        <text>a quinol + 2 Fe(III)-[cytochrome c](out) = a quinone + 2 Fe(II)-[cytochrome c](out) + 2 H(+)(out)</text>
        <dbReference type="Rhea" id="RHEA:11484"/>
        <dbReference type="Rhea" id="RHEA-COMP:10350"/>
        <dbReference type="Rhea" id="RHEA-COMP:14399"/>
        <dbReference type="ChEBI" id="CHEBI:15378"/>
        <dbReference type="ChEBI" id="CHEBI:24646"/>
        <dbReference type="ChEBI" id="CHEBI:29033"/>
        <dbReference type="ChEBI" id="CHEBI:29034"/>
        <dbReference type="ChEBI" id="CHEBI:132124"/>
        <dbReference type="EC" id="7.1.1.8"/>
    </reaction>
</comment>
<dbReference type="GO" id="GO:0020037">
    <property type="term" value="F:heme binding"/>
    <property type="evidence" value="ECO:0007669"/>
    <property type="project" value="UniProtKB-UniRule"/>
</dbReference>
<name>D3Q120_STANL</name>
<dbReference type="eggNOG" id="COG2010">
    <property type="taxonomic scope" value="Bacteria"/>
</dbReference>
<evidence type="ECO:0000256" key="16">
    <source>
        <dbReference type="ARBA" id="ARBA00029351"/>
    </source>
</evidence>
<keyword evidence="9 17" id="KW-0479">Metal-binding</keyword>
<dbReference type="Pfam" id="PF00034">
    <property type="entry name" value="Cytochrom_C"/>
    <property type="match status" value="1"/>
</dbReference>
<dbReference type="Gene3D" id="1.10.760.10">
    <property type="entry name" value="Cytochrome c-like domain"/>
    <property type="match status" value="2"/>
</dbReference>
<comment type="subunit">
    <text evidence="17">The cytochrome bc1 complex is composed of a cytochrome b (QcrB), the Rieske iron-sulfur protein (QcrA) and a diheme cytochrome c (QcrC) subunit.</text>
</comment>
<feature type="binding site" description="covalent" evidence="18">
    <location>
        <position position="66"/>
    </location>
    <ligand>
        <name>heme c</name>
        <dbReference type="ChEBI" id="CHEBI:61717"/>
        <label>1</label>
    </ligand>
</feature>
<dbReference type="PROSITE" id="PS51007">
    <property type="entry name" value="CYTC"/>
    <property type="match status" value="2"/>
</dbReference>
<evidence type="ECO:0000256" key="19">
    <source>
        <dbReference type="PIRSR" id="PIRSR000007-51"/>
    </source>
</evidence>
<evidence type="ECO:0000256" key="9">
    <source>
        <dbReference type="ARBA" id="ARBA00022723"/>
    </source>
</evidence>
<evidence type="ECO:0000256" key="18">
    <source>
        <dbReference type="PIRSR" id="PIRSR000007-50"/>
    </source>
</evidence>
<evidence type="ECO:0000313" key="22">
    <source>
        <dbReference type="Proteomes" id="UP000000844"/>
    </source>
</evidence>
<evidence type="ECO:0000259" key="20">
    <source>
        <dbReference type="PROSITE" id="PS51007"/>
    </source>
</evidence>
<keyword evidence="8 17" id="KW-0812">Transmembrane</keyword>
<keyword evidence="15 17" id="KW-0472">Membrane</keyword>
<dbReference type="PIRSF" id="PIRSF000007">
    <property type="entry name" value="Ubiq_cycred_cyc"/>
    <property type="match status" value="1"/>
</dbReference>
<protein>
    <recommendedName>
        <fullName evidence="3 17">Cytochrome bc1 complex cytochrome c subunit</fullName>
        <ecNumber evidence="2 17">7.1.1.8</ecNumber>
    </recommendedName>
</protein>
<evidence type="ECO:0000256" key="17">
    <source>
        <dbReference type="PIRNR" id="PIRNR000007"/>
    </source>
</evidence>
<sequence length="271" mass="28576">MAAPTRHRHRWRRRLGALARFIGALALVGGIYTGFAPGIYADEPDKEFEKLAAEGKELYDNSCVSCHGPKAEGVDGRGPSLIGVGGAAVEFQVNSGRMPMARQEAQAERKQPMFTPKEAEALAAYIQQLGGGPEGVTDEEIDALTGDLSDTEIAEGGELFRVNCGSCHGFATGGGALSSGKYAPALEGVASDEIYEAMLTGPQNMPVFANAQLTPEEKVEVIAYIEYLNEDRDPGGPLTLGRFGPSTEGLAIFLVGITTLAVATLWIAGKS</sequence>
<evidence type="ECO:0000256" key="5">
    <source>
        <dbReference type="ARBA" id="ARBA00022475"/>
    </source>
</evidence>
<evidence type="ECO:0000256" key="6">
    <source>
        <dbReference type="ARBA" id="ARBA00022617"/>
    </source>
</evidence>
<dbReference type="AlphaFoldDB" id="D3Q120"/>
<keyword evidence="5 17" id="KW-1003">Cell membrane</keyword>
<dbReference type="InterPro" id="IPR009152">
    <property type="entry name" value="bc1_cytC-su"/>
</dbReference>
<dbReference type="EC" id="7.1.1.8" evidence="2 17"/>
<evidence type="ECO:0000256" key="15">
    <source>
        <dbReference type="ARBA" id="ARBA00023136"/>
    </source>
</evidence>
<dbReference type="Proteomes" id="UP000000844">
    <property type="component" value="Chromosome"/>
</dbReference>
<dbReference type="PANTHER" id="PTHR33751">
    <property type="entry name" value="CBB3-TYPE CYTOCHROME C OXIDASE SUBUNIT FIXP"/>
    <property type="match status" value="1"/>
</dbReference>
<evidence type="ECO:0000256" key="13">
    <source>
        <dbReference type="ARBA" id="ARBA00022989"/>
    </source>
</evidence>
<feature type="transmembrane region" description="Helical" evidence="17">
    <location>
        <begin position="21"/>
        <end position="40"/>
    </location>
</feature>
<evidence type="ECO:0000256" key="14">
    <source>
        <dbReference type="ARBA" id="ARBA00023004"/>
    </source>
</evidence>
<keyword evidence="4 17" id="KW-0813">Transport</keyword>
<dbReference type="InterPro" id="IPR050597">
    <property type="entry name" value="Cytochrome_c_Oxidase_Subunit"/>
</dbReference>
<dbReference type="GO" id="GO:0008121">
    <property type="term" value="F:quinol-cytochrome-c reductase activity"/>
    <property type="evidence" value="ECO:0007669"/>
    <property type="project" value="UniProtKB-UniRule"/>
</dbReference>
<dbReference type="Pfam" id="PF13442">
    <property type="entry name" value="Cytochrome_CBB3"/>
    <property type="match status" value="1"/>
</dbReference>
<feature type="domain" description="Cytochrome c" evidence="20">
    <location>
        <begin position="50"/>
        <end position="130"/>
    </location>
</feature>
<evidence type="ECO:0000256" key="10">
    <source>
        <dbReference type="ARBA" id="ARBA00022737"/>
    </source>
</evidence>
<dbReference type="SUPFAM" id="SSF46626">
    <property type="entry name" value="Cytochrome c"/>
    <property type="match status" value="2"/>
</dbReference>